<name>A0ABY4FT48_9MICO</name>
<evidence type="ECO:0000313" key="3">
    <source>
        <dbReference type="Proteomes" id="UP000831775"/>
    </source>
</evidence>
<dbReference type="Pfam" id="PF01161">
    <property type="entry name" value="PBP"/>
    <property type="match status" value="1"/>
</dbReference>
<keyword evidence="2" id="KW-0649">Protein kinase inhibitor</keyword>
<sequence>MTYDPYAALPEVPSFTLTSTSFTDGGRLALPQIAGMIGTGGGDRLPQLSWSGAPEGTRSFAVTCYDPDAPTASGFWHFAAYNLPADTTSLDEGAVTLDQAAESFPAEASLLRNDGGIAGFVGSAPPPGHGDHRYMFVVHALDVDALELDALASPGLLGFQMFGHTIGRARITGIFGH</sequence>
<dbReference type="CDD" id="cd00865">
    <property type="entry name" value="PEBP_bact_arch"/>
    <property type="match status" value="1"/>
</dbReference>
<proteinExistence type="inferred from homology"/>
<dbReference type="RefSeq" id="WP_244684518.1">
    <property type="nucleotide sequence ID" value="NZ_CP095043.1"/>
</dbReference>
<gene>
    <name evidence="2" type="ORF">MUN76_10490</name>
</gene>
<protein>
    <submittedName>
        <fullName evidence="2">YbhB/YbcL family Raf kinase inhibitor-like protein</fullName>
    </submittedName>
</protein>
<reference evidence="2 3" key="1">
    <citation type="submission" date="2022-04" db="EMBL/GenBank/DDBJ databases">
        <title>Leucobacter sp. isolated from rhizosphere of onion.</title>
        <authorList>
            <person name="Won M."/>
            <person name="Lee C.-M."/>
            <person name="Woen H.-Y."/>
            <person name="Kwon S.-W."/>
        </authorList>
    </citation>
    <scope>NUCLEOTIDE SEQUENCE [LARGE SCALE GENOMIC DNA]</scope>
    <source>
        <strain evidence="2 3">H25R-14</strain>
    </source>
</reference>
<dbReference type="InterPro" id="IPR008914">
    <property type="entry name" value="PEBP"/>
</dbReference>
<dbReference type="InterPro" id="IPR036610">
    <property type="entry name" value="PEBP-like_sf"/>
</dbReference>
<dbReference type="InterPro" id="IPR005247">
    <property type="entry name" value="YbhB_YbcL/LppC-like"/>
</dbReference>
<dbReference type="Proteomes" id="UP000831775">
    <property type="component" value="Chromosome"/>
</dbReference>
<keyword evidence="3" id="KW-1185">Reference proteome</keyword>
<organism evidence="2 3">
    <name type="scientific">Leucobacter rhizosphaerae</name>
    <dbReference type="NCBI Taxonomy" id="2932245"/>
    <lineage>
        <taxon>Bacteria</taxon>
        <taxon>Bacillati</taxon>
        <taxon>Actinomycetota</taxon>
        <taxon>Actinomycetes</taxon>
        <taxon>Micrococcales</taxon>
        <taxon>Microbacteriaceae</taxon>
        <taxon>Leucobacter</taxon>
    </lineage>
</organism>
<comment type="similarity">
    <text evidence="1">Belongs to the UPF0098 family.</text>
</comment>
<dbReference type="EMBL" id="CP095043">
    <property type="protein sequence ID" value="UOQ59480.1"/>
    <property type="molecule type" value="Genomic_DNA"/>
</dbReference>
<dbReference type="SUPFAM" id="SSF49777">
    <property type="entry name" value="PEBP-like"/>
    <property type="match status" value="1"/>
</dbReference>
<dbReference type="PANTHER" id="PTHR30289">
    <property type="entry name" value="UNCHARACTERIZED PROTEIN YBCL-RELATED"/>
    <property type="match status" value="1"/>
</dbReference>
<dbReference type="Gene3D" id="3.90.280.10">
    <property type="entry name" value="PEBP-like"/>
    <property type="match status" value="1"/>
</dbReference>
<dbReference type="PANTHER" id="PTHR30289:SF1">
    <property type="entry name" value="PEBP (PHOSPHATIDYLETHANOLAMINE-BINDING PROTEIN) FAMILY PROTEIN"/>
    <property type="match status" value="1"/>
</dbReference>
<evidence type="ECO:0000256" key="1">
    <source>
        <dbReference type="ARBA" id="ARBA00007120"/>
    </source>
</evidence>
<accession>A0ABY4FT48</accession>
<evidence type="ECO:0000313" key="2">
    <source>
        <dbReference type="EMBL" id="UOQ59480.1"/>
    </source>
</evidence>
<dbReference type="NCBIfam" id="TIGR00481">
    <property type="entry name" value="YbhB/YbcL family Raf kinase inhibitor-like protein"/>
    <property type="match status" value="1"/>
</dbReference>
<dbReference type="GO" id="GO:0004860">
    <property type="term" value="F:protein kinase inhibitor activity"/>
    <property type="evidence" value="ECO:0007669"/>
    <property type="project" value="UniProtKB-KW"/>
</dbReference>